<evidence type="ECO:0000256" key="3">
    <source>
        <dbReference type="ARBA" id="ARBA00009284"/>
    </source>
</evidence>
<dbReference type="EMBL" id="CP001801">
    <property type="protein sequence ID" value="ACX95436.1"/>
    <property type="molecule type" value="Genomic_DNA"/>
</dbReference>
<dbReference type="InterPro" id="IPR007444">
    <property type="entry name" value="Glucan_biosyn_MdoG_C"/>
</dbReference>
<gene>
    <name evidence="7" type="ordered locus">Hneap_0582</name>
</gene>
<dbReference type="GO" id="GO:0030246">
    <property type="term" value="F:carbohydrate binding"/>
    <property type="evidence" value="ECO:0007669"/>
    <property type="project" value="InterPro"/>
</dbReference>
<dbReference type="AlphaFoldDB" id="D0KYB3"/>
<dbReference type="PIRSF" id="PIRSF006281">
    <property type="entry name" value="MdoG"/>
    <property type="match status" value="1"/>
</dbReference>
<accession>D0KYB3</accession>
<name>D0KYB3_HALNC</name>
<dbReference type="GO" id="GO:0030288">
    <property type="term" value="C:outer membrane-bounded periplasmic space"/>
    <property type="evidence" value="ECO:0007669"/>
    <property type="project" value="TreeGrafter"/>
</dbReference>
<dbReference type="STRING" id="555778.Hneap_0582"/>
<dbReference type="KEGG" id="hna:Hneap_0582"/>
<dbReference type="SUPFAM" id="SSF74650">
    <property type="entry name" value="Galactose mutarotase-like"/>
    <property type="match status" value="1"/>
</dbReference>
<dbReference type="InterPro" id="IPR011013">
    <property type="entry name" value="Gal_mutarotase_sf_dom"/>
</dbReference>
<dbReference type="UniPathway" id="UPA00637"/>
<dbReference type="Gene3D" id="2.60.40.10">
    <property type="entry name" value="Immunoglobulins"/>
    <property type="match status" value="1"/>
</dbReference>
<sequence>MFRRNTVPPVSPFSVRPAPSSTWPLRWKMVLGLFIASLTIATHEALAFGFQDAVIQAKQLASQSYSPDPQIPEALSQIDQNTFERIAIKPSASLWQTARFGIDPISAGYIYDQPVDLYEVTPDSVAPIVFDKTKFDWPSQAFAQTVPANLGFAGFSVHYPLSGQDARDVMLTFLGGAQFSVVAANQVPGAHARGVAIDTGLPQGEQFPRFTKFWLVRPNPSDLQLTIYALLDGKSLTGAYEFVIRPNGSRVDVHVTASLFPRTGISRLGLAPLSTMYFYGQTGQRPAGQWRPAAYESDGLLMHTGEGDWVFRSLQNPATLRVSEFAADGIRGFGFMQRQTRFCQFEDAISRFERRPSLWVTTEAGFGKGKIVLVQIPTNSDLHENQIAFFQPAEVVDSAHPVSFAYTLTAGNSDVAQEPLAQVRRPLIGTVKLAADDKTEKAYRVNLDFSGGRLSTLADNEPVIANIETKGTATVQEQAVIPLPEAGHWRLSMLLVPTGKSVVTIDASLALKKKVISETWRYDLPSDLTRFGQMK</sequence>
<dbReference type="PANTHER" id="PTHR30504:SF4">
    <property type="entry name" value="GLUCANS BIOSYNTHESIS PROTEIN G"/>
    <property type="match status" value="1"/>
</dbReference>
<comment type="pathway">
    <text evidence="2">Glycan metabolism; osmoregulated periplasmic glucan (OPG) biosynthesis.</text>
</comment>
<dbReference type="SUPFAM" id="SSF81296">
    <property type="entry name" value="E set domains"/>
    <property type="match status" value="1"/>
</dbReference>
<dbReference type="OrthoDB" id="335750at2"/>
<evidence type="ECO:0000259" key="6">
    <source>
        <dbReference type="Pfam" id="PF04349"/>
    </source>
</evidence>
<comment type="subcellular location">
    <subcellularLocation>
        <location evidence="1">Periplasm</location>
    </subcellularLocation>
</comment>
<keyword evidence="8" id="KW-1185">Reference proteome</keyword>
<evidence type="ECO:0000256" key="2">
    <source>
        <dbReference type="ARBA" id="ARBA00005001"/>
    </source>
</evidence>
<proteinExistence type="inferred from homology"/>
<dbReference type="InterPro" id="IPR013783">
    <property type="entry name" value="Ig-like_fold"/>
</dbReference>
<evidence type="ECO:0000313" key="7">
    <source>
        <dbReference type="EMBL" id="ACX95436.1"/>
    </source>
</evidence>
<evidence type="ECO:0000256" key="1">
    <source>
        <dbReference type="ARBA" id="ARBA00004418"/>
    </source>
</evidence>
<feature type="domain" description="Glucan biosynthesis periplasmic MdoG C-terminal" evidence="6">
    <location>
        <begin position="48"/>
        <end position="523"/>
    </location>
</feature>
<organism evidence="7 8">
    <name type="scientific">Halothiobacillus neapolitanus (strain ATCC 23641 / DSM 15147 / CIP 104769 / NCIMB 8539 / c2)</name>
    <name type="common">Thiobacillus neapolitanus</name>
    <dbReference type="NCBI Taxonomy" id="555778"/>
    <lineage>
        <taxon>Bacteria</taxon>
        <taxon>Pseudomonadati</taxon>
        <taxon>Pseudomonadota</taxon>
        <taxon>Gammaproteobacteria</taxon>
        <taxon>Chromatiales</taxon>
        <taxon>Halothiobacillaceae</taxon>
        <taxon>Halothiobacillus</taxon>
    </lineage>
</organism>
<dbReference type="Gene3D" id="2.70.98.10">
    <property type="match status" value="1"/>
</dbReference>
<keyword evidence="5" id="KW-0574">Periplasm</keyword>
<evidence type="ECO:0000313" key="8">
    <source>
        <dbReference type="Proteomes" id="UP000009102"/>
    </source>
</evidence>
<evidence type="ECO:0000256" key="4">
    <source>
        <dbReference type="ARBA" id="ARBA00015376"/>
    </source>
</evidence>
<evidence type="ECO:0000256" key="5">
    <source>
        <dbReference type="ARBA" id="ARBA00022764"/>
    </source>
</evidence>
<dbReference type="RefSeq" id="WP_012823472.1">
    <property type="nucleotide sequence ID" value="NC_013422.1"/>
</dbReference>
<comment type="similarity">
    <text evidence="3">Belongs to the OpgD/OpgG family.</text>
</comment>
<dbReference type="InterPro" id="IPR014718">
    <property type="entry name" value="GH-type_carb-bd"/>
</dbReference>
<reference evidence="7 8" key="1">
    <citation type="submission" date="2009-10" db="EMBL/GenBank/DDBJ databases">
        <title>Complete sequence of Halothiobacillus neapolitanus c2.</title>
        <authorList>
            <consortium name="US DOE Joint Genome Institute"/>
            <person name="Lucas S."/>
            <person name="Copeland A."/>
            <person name="Lapidus A."/>
            <person name="Glavina del Rio T."/>
            <person name="Tice H."/>
            <person name="Bruce D."/>
            <person name="Goodwin L."/>
            <person name="Pitluck S."/>
            <person name="Davenport K."/>
            <person name="Brettin T."/>
            <person name="Detter J.C."/>
            <person name="Han C."/>
            <person name="Tapia R."/>
            <person name="Larimer F."/>
            <person name="Land M."/>
            <person name="Hauser L."/>
            <person name="Kyrpides N."/>
            <person name="Mikhailova N."/>
            <person name="Kerfeld C."/>
            <person name="Cannon G."/>
            <person name="Heinhort S."/>
        </authorList>
    </citation>
    <scope>NUCLEOTIDE SEQUENCE [LARGE SCALE GENOMIC DNA]</scope>
    <source>
        <strain evidence="8">ATCC 23641 / c2</strain>
    </source>
</reference>
<dbReference type="HOGENOM" id="CLU_023403_2_0_6"/>
<dbReference type="InterPro" id="IPR014756">
    <property type="entry name" value="Ig_E-set"/>
</dbReference>
<dbReference type="GO" id="GO:0051274">
    <property type="term" value="P:beta-glucan biosynthetic process"/>
    <property type="evidence" value="ECO:0007669"/>
    <property type="project" value="TreeGrafter"/>
</dbReference>
<dbReference type="Proteomes" id="UP000009102">
    <property type="component" value="Chromosome"/>
</dbReference>
<protein>
    <recommendedName>
        <fullName evidence="4">Glucans biosynthesis protein G</fullName>
    </recommendedName>
</protein>
<dbReference type="GO" id="GO:0003824">
    <property type="term" value="F:catalytic activity"/>
    <property type="evidence" value="ECO:0007669"/>
    <property type="project" value="InterPro"/>
</dbReference>
<dbReference type="InterPro" id="IPR014438">
    <property type="entry name" value="Glucan_biosyn_MdoG/MdoD"/>
</dbReference>
<dbReference type="eggNOG" id="COG3131">
    <property type="taxonomic scope" value="Bacteria"/>
</dbReference>
<dbReference type="PANTHER" id="PTHR30504">
    <property type="entry name" value="GLUCANS BIOSYNTHESIS PROTEIN"/>
    <property type="match status" value="1"/>
</dbReference>
<dbReference type="Pfam" id="PF04349">
    <property type="entry name" value="MdoG"/>
    <property type="match status" value="1"/>
</dbReference>